<comment type="caution">
    <text evidence="1">The sequence shown here is derived from an EMBL/GenBank/DDBJ whole genome shotgun (WGS) entry which is preliminary data.</text>
</comment>
<dbReference type="AlphaFoldDB" id="A0A5N6M064"/>
<evidence type="ECO:0000313" key="2">
    <source>
        <dbReference type="Proteomes" id="UP000326396"/>
    </source>
</evidence>
<keyword evidence="2" id="KW-1185">Reference proteome</keyword>
<accession>A0A5N6M064</accession>
<evidence type="ECO:0000313" key="1">
    <source>
        <dbReference type="EMBL" id="KAD3067132.1"/>
    </source>
</evidence>
<gene>
    <name evidence="1" type="ORF">E3N88_35012</name>
</gene>
<name>A0A5N6M064_9ASTR</name>
<protein>
    <submittedName>
        <fullName evidence="1">Uncharacterized protein</fullName>
    </submittedName>
</protein>
<organism evidence="1 2">
    <name type="scientific">Mikania micrantha</name>
    <name type="common">bitter vine</name>
    <dbReference type="NCBI Taxonomy" id="192012"/>
    <lineage>
        <taxon>Eukaryota</taxon>
        <taxon>Viridiplantae</taxon>
        <taxon>Streptophyta</taxon>
        <taxon>Embryophyta</taxon>
        <taxon>Tracheophyta</taxon>
        <taxon>Spermatophyta</taxon>
        <taxon>Magnoliopsida</taxon>
        <taxon>eudicotyledons</taxon>
        <taxon>Gunneridae</taxon>
        <taxon>Pentapetalae</taxon>
        <taxon>asterids</taxon>
        <taxon>campanulids</taxon>
        <taxon>Asterales</taxon>
        <taxon>Asteraceae</taxon>
        <taxon>Asteroideae</taxon>
        <taxon>Heliantheae alliance</taxon>
        <taxon>Eupatorieae</taxon>
        <taxon>Mikania</taxon>
    </lineage>
</organism>
<dbReference type="EMBL" id="SZYD01000017">
    <property type="protein sequence ID" value="KAD3067132.1"/>
    <property type="molecule type" value="Genomic_DNA"/>
</dbReference>
<dbReference type="Proteomes" id="UP000326396">
    <property type="component" value="Linkage Group LG7"/>
</dbReference>
<reference evidence="1 2" key="1">
    <citation type="submission" date="2019-05" db="EMBL/GenBank/DDBJ databases">
        <title>Mikania micrantha, genome provides insights into the molecular mechanism of rapid growth.</title>
        <authorList>
            <person name="Liu B."/>
        </authorList>
    </citation>
    <scope>NUCLEOTIDE SEQUENCE [LARGE SCALE GENOMIC DNA]</scope>
    <source>
        <strain evidence="1">NLD-2019</strain>
        <tissue evidence="1">Leaf</tissue>
    </source>
</reference>
<proteinExistence type="predicted"/>
<sequence length="75" mass="8337">MFKNQSLSSMALKPDIPRLRRKLKLIGEDEIKEWILTGSFDPGCFPFYTGQGEAAGVVTVVDWGGNPKIRKKGVI</sequence>